<dbReference type="Pfam" id="PF17289">
    <property type="entry name" value="Terminase_6C"/>
    <property type="match status" value="1"/>
</dbReference>
<dbReference type="EMBL" id="JAEAOA010000469">
    <property type="protein sequence ID" value="KAK3608771.1"/>
    <property type="molecule type" value="Genomic_DNA"/>
</dbReference>
<organism evidence="6 7">
    <name type="scientific">Potamilus streckersoni</name>
    <dbReference type="NCBI Taxonomy" id="2493646"/>
    <lineage>
        <taxon>Eukaryota</taxon>
        <taxon>Metazoa</taxon>
        <taxon>Spiralia</taxon>
        <taxon>Lophotrochozoa</taxon>
        <taxon>Mollusca</taxon>
        <taxon>Bivalvia</taxon>
        <taxon>Autobranchia</taxon>
        <taxon>Heteroconchia</taxon>
        <taxon>Palaeoheterodonta</taxon>
        <taxon>Unionida</taxon>
        <taxon>Unionoidea</taxon>
        <taxon>Unionidae</taxon>
        <taxon>Ambleminae</taxon>
        <taxon>Lampsilini</taxon>
        <taxon>Potamilus</taxon>
    </lineage>
</organism>
<evidence type="ECO:0000259" key="3">
    <source>
        <dbReference type="Pfam" id="PF04233"/>
    </source>
</evidence>
<dbReference type="Pfam" id="PF03237">
    <property type="entry name" value="Terminase_6N"/>
    <property type="match status" value="1"/>
</dbReference>
<dbReference type="InterPro" id="IPR006528">
    <property type="entry name" value="Phage_head_morphogenesis_dom"/>
</dbReference>
<keyword evidence="1" id="KW-1188">Viral release from host cell</keyword>
<feature type="domain" description="DUF5675" evidence="5">
    <location>
        <begin position="4"/>
        <end position="129"/>
    </location>
</feature>
<evidence type="ECO:0000259" key="4">
    <source>
        <dbReference type="Pfam" id="PF17289"/>
    </source>
</evidence>
<protein>
    <recommendedName>
        <fullName evidence="8">DUF935 family protein</fullName>
    </recommendedName>
</protein>
<feature type="compositionally biased region" description="Basic and acidic residues" evidence="2">
    <location>
        <begin position="201"/>
        <end position="210"/>
    </location>
</feature>
<reference evidence="6" key="2">
    <citation type="journal article" date="2021" name="Genome Biol. Evol.">
        <title>Developing a high-quality reference genome for a parasitic bivalve with doubly uniparental inheritance (Bivalvia: Unionida).</title>
        <authorList>
            <person name="Smith C.H."/>
        </authorList>
    </citation>
    <scope>NUCLEOTIDE SEQUENCE</scope>
    <source>
        <strain evidence="6">CHS0354</strain>
        <tissue evidence="6">Mantle</tissue>
    </source>
</reference>
<comment type="caution">
    <text evidence="6">The sequence shown here is derived from an EMBL/GenBank/DDBJ whole genome shotgun (WGS) entry which is preliminary data.</text>
</comment>
<evidence type="ECO:0000313" key="6">
    <source>
        <dbReference type="EMBL" id="KAK3608771.1"/>
    </source>
</evidence>
<keyword evidence="7" id="KW-1185">Reference proteome</keyword>
<reference evidence="6" key="3">
    <citation type="submission" date="2023-05" db="EMBL/GenBank/DDBJ databases">
        <authorList>
            <person name="Smith C.H."/>
        </authorList>
    </citation>
    <scope>NUCLEOTIDE SEQUENCE</scope>
    <source>
        <strain evidence="6">CHS0354</strain>
        <tissue evidence="6">Mantle</tissue>
    </source>
</reference>
<gene>
    <name evidence="6" type="ORF">CHS0354_006812</name>
</gene>
<dbReference type="Pfam" id="PF18925">
    <property type="entry name" value="DUF5675"/>
    <property type="match status" value="1"/>
</dbReference>
<feature type="region of interest" description="Disordered" evidence="2">
    <location>
        <begin position="201"/>
        <end position="231"/>
    </location>
</feature>
<dbReference type="InterPro" id="IPR021874">
    <property type="entry name" value="Phage_Mu_Gp27"/>
</dbReference>
<dbReference type="Pfam" id="PF06074">
    <property type="entry name" value="Portal_Mu"/>
    <property type="match status" value="1"/>
</dbReference>
<accession>A0AAE0TEH9</accession>
<feature type="domain" description="Terminase large subunit gp17-like C-terminal" evidence="4">
    <location>
        <begin position="867"/>
        <end position="1022"/>
    </location>
</feature>
<evidence type="ECO:0000259" key="5">
    <source>
        <dbReference type="Pfam" id="PF18925"/>
    </source>
</evidence>
<dbReference type="Gene3D" id="3.30.420.240">
    <property type="match status" value="1"/>
</dbReference>
<reference evidence="6" key="1">
    <citation type="journal article" date="2021" name="Genome Biol. Evol.">
        <title>A High-Quality Reference Genome for a Parasitic Bivalve with Doubly Uniparental Inheritance (Bivalvia: Unionida).</title>
        <authorList>
            <person name="Smith C.H."/>
        </authorList>
    </citation>
    <scope>NUCLEOTIDE SEQUENCE</scope>
    <source>
        <strain evidence="6">CHS0354</strain>
    </source>
</reference>
<dbReference type="Pfam" id="PF04233">
    <property type="entry name" value="Phage_Mu_F"/>
    <property type="match status" value="1"/>
</dbReference>
<dbReference type="InterPro" id="IPR043732">
    <property type="entry name" value="DUF5675"/>
</dbReference>
<evidence type="ECO:0008006" key="8">
    <source>
        <dbReference type="Google" id="ProtNLM"/>
    </source>
</evidence>
<dbReference type="Proteomes" id="UP001195483">
    <property type="component" value="Unassembled WGS sequence"/>
</dbReference>
<dbReference type="InterPro" id="IPR027417">
    <property type="entry name" value="P-loop_NTPase"/>
</dbReference>
<feature type="domain" description="Phage head morphogenesis" evidence="3">
    <location>
        <begin position="1582"/>
        <end position="1668"/>
    </location>
</feature>
<dbReference type="InterPro" id="IPR009279">
    <property type="entry name" value="Portal_Mu"/>
</dbReference>
<dbReference type="InterPro" id="IPR035421">
    <property type="entry name" value="Terminase_6C"/>
</dbReference>
<name>A0AAE0TEH9_9BIVA</name>
<evidence type="ECO:0000256" key="2">
    <source>
        <dbReference type="SAM" id="MobiDB-lite"/>
    </source>
</evidence>
<evidence type="ECO:0000256" key="1">
    <source>
        <dbReference type="ARBA" id="ARBA00022612"/>
    </source>
</evidence>
<proteinExistence type="predicted"/>
<evidence type="ECO:0000313" key="7">
    <source>
        <dbReference type="Proteomes" id="UP001195483"/>
    </source>
</evidence>
<dbReference type="Gene3D" id="3.40.50.300">
    <property type="entry name" value="P-loop containing nucleotide triphosphate hydrolases"/>
    <property type="match status" value="1"/>
</dbReference>
<dbReference type="Pfam" id="PF11985">
    <property type="entry name" value="Phage_Mu_Gp27"/>
    <property type="match status" value="1"/>
</dbReference>
<sequence>MTLTLRRFLTGSQGTLGIITGGGREICRTLELPWRDNRRGVSCIVPGLYRVFYLPVSAGGKFRDVYHVDRVPGRDGILIHGGNLAGEVPDYVSDSWGCILPCLRHGVLGKQTAGLMSSAALGRLHEAVKPVYPAARSVFLGAGAMKMLEFWKENKTRAHELAVRAQDREDMKLEAELGIQRITAQSAADMKRLEAETKAELEKTEAEAQKEQAAGGNKCGQGGVHPASGRAGMDTGNDGVYRYAAGYYPPAADMVYGVGVGGILLQRKPERGHVAFYDRDGGGGEAVSEYITVAGIINLAGMFGGLIVFGITLTKTLSVKIDERLEPVKEKIKEHGKAIEDLRTRTEHHALSSVKEYATKADVNNALHRLRDDLRSDIAEIKKMKLRLAVLQALNFSPVTEFPENYLCDMLEHYAALEPCAANIREALDYCAQTGLVSLDKKYGWSARISARGVDFLDVMKVSSVSLLPDDIKLWINSELQKKSFSDYDALTDALNEKLAEAGLEVSISRSALSRWGVKVKERVQNIKNSVLLAEAMVNELGDEGGRLAEGASKLIQNGVFEALALLSGEDFAADPAKAMHLAKTLKDLAGTDIQIKKHAEELRRKQIDRLKTMQRDEPEDKKDVYRKIMREVYGMDSRFKIGMYARQTGKSFSTAFEIVKDCVACELEGIKTRWRQAGEVMTDGIKVHLKAFKTAFEETESWEDFAGVRVKQLEIIFPGGSRITALPASPDTARGFSANVFWDEAAFHADSRGIWQALFPVISAGRKIRVMSTPNGKGNKFYELMTAGGDVWSRHKCDIYDAVKQGLDRDPELLRAGLADEDAWRQEFMLEWLDEASAWLSYDLISACESPDAGRPAKYEGGPCYIGVDIAVRNDLFCAAVLEQCGDVLWVRELITGRRLSFDAQHKEIDRLFRTYKVIRMCVDRTGMGEPETEYYTRKYGVSRTEGVIFTAANKHTMALNGKQIFEDRKIRIAQGDQALRDDLHSLTKTTGPTGAVRFGAERTGGSHADRTWAVFLAVNAAAKGKTVYAYDEVETGKKDYALYDFAGIAYDAPTAARGISPNELAEALESAHLNDTGTLHRIIRELPENEPHYRALLQTRILSFLGLPVRAEAAGNDEVSVRAADAVRELCASAFFTELRQQMSDAVAHGIAVSEIVWETSGGRWMPKAAYSIPQWNLHYEPNNDRVYIITAPGEYSEIPDGGGYIIHRPQLFPGSPVLTGTGRVCAALYLLKASALQNWAFFCEAYGLPMTVGKYDTAAGEAEKAVLKKAVQSARRALGAVIPDTMKIEYVMPVKAPGDVFSAFCRYIDENISKAVLGQTMTADTGGSLAQAEVHDRVRNDYLRADGAAFAASLMRYVIRPFVRYNFGAIKPPAVIIEPPEPEDTAALADMLVKLVPMGLRVEESVVRDKFGLPEPEEGSAVLKSTFNTHLNAFNNHLTGLPGTADATLTGRTVSDGIAGAGDYAQLLKAFQEADFTDDFYPRGMIPGFPVISDAEVFFAEKKLRPGFNWRDVFREEHAAAFTVAKMMQADLLADTHALIREALRLGMPFAEFKKKAAALFEARGWTGFKEMTDPRTGKTVRAELGTPRRIKQIYETNMRTARAGGEWKRIEQSRDTLPYLLYLLGPSKEHREMHVRYAGTLLPADHPWWRTHFPPNGWGCKCRVRQVSRPEYEKMTAPGYRDASVRLIKTEPPAEELKEYINERTGRRTKVPEGIDPGFDYNPGEVSAFSRRQQEFADKLGALTAEERVRLLGGYIAALMPYAKDARPARLLTGIKENAAVWLSGDTLAKQLFVHPELTDAEYALLAEATENAEITGDKTKIDFEKNGRKYAAVLKKTEEGFFVKKLKDGMCTAGQPLPQYWRA</sequence>